<dbReference type="InterPro" id="IPR037523">
    <property type="entry name" value="VOC_core"/>
</dbReference>
<dbReference type="InterPro" id="IPR018146">
    <property type="entry name" value="Glyoxalase_1_CS"/>
</dbReference>
<keyword evidence="1" id="KW-0479">Metal-binding</keyword>
<dbReference type="Proteomes" id="UP000034805">
    <property type="component" value="Unassembled WGS sequence"/>
</dbReference>
<dbReference type="SUPFAM" id="SSF54593">
    <property type="entry name" value="Glyoxalase/Bleomycin resistance protein/Dihydroxybiphenyl dioxygenase"/>
    <property type="match status" value="1"/>
</dbReference>
<evidence type="ECO:0000259" key="2">
    <source>
        <dbReference type="PROSITE" id="PS51819"/>
    </source>
</evidence>
<name>A0A0P7TYE7_SCLFO</name>
<evidence type="ECO:0000313" key="3">
    <source>
        <dbReference type="EMBL" id="KPP59155.1"/>
    </source>
</evidence>
<dbReference type="PANTHER" id="PTHR10374">
    <property type="entry name" value="LACTOYLGLUTATHIONE LYASE GLYOXALASE I"/>
    <property type="match status" value="1"/>
</dbReference>
<dbReference type="InterPro" id="IPR029068">
    <property type="entry name" value="Glyas_Bleomycin-R_OHBP_Dase"/>
</dbReference>
<dbReference type="PANTHER" id="PTHR10374:SF30">
    <property type="entry name" value="LACTOYLGLUTATHIONE LYASE"/>
    <property type="match status" value="1"/>
</dbReference>
<dbReference type="STRING" id="113540.ENSSFOP00015011417"/>
<dbReference type="Pfam" id="PF00903">
    <property type="entry name" value="Glyoxalase"/>
    <property type="match status" value="1"/>
</dbReference>
<proteinExistence type="predicted"/>
<protein>
    <submittedName>
        <fullName evidence="3">Lactoylglutathione lyase-like</fullName>
    </submittedName>
</protein>
<dbReference type="CDD" id="cd07233">
    <property type="entry name" value="GlxI_Zn"/>
    <property type="match status" value="1"/>
</dbReference>
<organism evidence="3 4">
    <name type="scientific">Scleropages formosus</name>
    <name type="common">Asian bonytongue</name>
    <name type="synonym">Osteoglossum formosum</name>
    <dbReference type="NCBI Taxonomy" id="113540"/>
    <lineage>
        <taxon>Eukaryota</taxon>
        <taxon>Metazoa</taxon>
        <taxon>Chordata</taxon>
        <taxon>Craniata</taxon>
        <taxon>Vertebrata</taxon>
        <taxon>Euteleostomi</taxon>
        <taxon>Actinopterygii</taxon>
        <taxon>Neopterygii</taxon>
        <taxon>Teleostei</taxon>
        <taxon>Osteoglossocephala</taxon>
        <taxon>Osteoglossomorpha</taxon>
        <taxon>Osteoglossiformes</taxon>
        <taxon>Osteoglossidae</taxon>
        <taxon>Scleropages</taxon>
    </lineage>
</organism>
<dbReference type="InterPro" id="IPR004360">
    <property type="entry name" value="Glyas_Fos-R_dOase_dom"/>
</dbReference>
<dbReference type="PROSITE" id="PS51819">
    <property type="entry name" value="VOC"/>
    <property type="match status" value="1"/>
</dbReference>
<keyword evidence="3" id="KW-0456">Lyase</keyword>
<dbReference type="PROSITE" id="PS00934">
    <property type="entry name" value="GLYOXALASE_I_1"/>
    <property type="match status" value="1"/>
</dbReference>
<dbReference type="AlphaFoldDB" id="A0A0P7TYE7"/>
<evidence type="ECO:0000313" key="4">
    <source>
        <dbReference type="Proteomes" id="UP000034805"/>
    </source>
</evidence>
<accession>A0A0P7TYE7</accession>
<gene>
    <name evidence="3" type="ORF">Z043_122957</name>
</gene>
<evidence type="ECO:0000256" key="1">
    <source>
        <dbReference type="ARBA" id="ARBA00022723"/>
    </source>
</evidence>
<feature type="domain" description="VOC" evidence="2">
    <location>
        <begin position="26"/>
        <end position="144"/>
    </location>
</feature>
<sequence>MAEKGLSDEAAAAACKEGSPITKDFLMQQTMLRVKDPVKSLDFYTRILGMTLLQKFDFPAMRFSLYFLGYEDKKDIPADVSERTAWTFSRRATIELTQPHRRCRTRRLFKEQGVTFVKKPDDGKMKGLAFIQDPDGYWIEILSPNNMLSITS</sequence>
<reference evidence="3 4" key="1">
    <citation type="submission" date="2015-08" db="EMBL/GenBank/DDBJ databases">
        <title>The genome of the Asian arowana (Scleropages formosus).</title>
        <authorList>
            <person name="Tan M.H."/>
            <person name="Gan H.M."/>
            <person name="Croft L.J."/>
            <person name="Austin C.M."/>
        </authorList>
    </citation>
    <scope>NUCLEOTIDE SEQUENCE [LARGE SCALE GENOMIC DNA]</scope>
    <source>
        <strain evidence="3">Aro1</strain>
    </source>
</reference>
<dbReference type="Gene3D" id="3.10.180.10">
    <property type="entry name" value="2,3-Dihydroxybiphenyl 1,2-Dioxygenase, domain 1"/>
    <property type="match status" value="2"/>
</dbReference>
<comment type="caution">
    <text evidence="3">The sequence shown here is derived from an EMBL/GenBank/DDBJ whole genome shotgun (WGS) entry which is preliminary data.</text>
</comment>
<dbReference type="EMBL" id="JARO02012597">
    <property type="protein sequence ID" value="KPP59155.1"/>
    <property type="molecule type" value="Genomic_DNA"/>
</dbReference>
<dbReference type="GO" id="GO:0046872">
    <property type="term" value="F:metal ion binding"/>
    <property type="evidence" value="ECO:0007669"/>
    <property type="project" value="UniProtKB-KW"/>
</dbReference>
<dbReference type="GO" id="GO:0004462">
    <property type="term" value="F:lactoylglutathione lyase activity"/>
    <property type="evidence" value="ECO:0007669"/>
    <property type="project" value="InterPro"/>
</dbReference>